<dbReference type="Proteomes" id="UP001497623">
    <property type="component" value="Unassembled WGS sequence"/>
</dbReference>
<accession>A0AAV2R3J5</accession>
<dbReference type="EMBL" id="CAXKWB010015744">
    <property type="protein sequence ID" value="CAL4114314.1"/>
    <property type="molecule type" value="Genomic_DNA"/>
</dbReference>
<protein>
    <submittedName>
        <fullName evidence="1">Uncharacterized protein</fullName>
    </submittedName>
</protein>
<name>A0AAV2R3J5_MEGNR</name>
<evidence type="ECO:0000313" key="1">
    <source>
        <dbReference type="EMBL" id="CAL4114314.1"/>
    </source>
</evidence>
<reference evidence="1 2" key="1">
    <citation type="submission" date="2024-05" db="EMBL/GenBank/DDBJ databases">
        <authorList>
            <person name="Wallberg A."/>
        </authorList>
    </citation>
    <scope>NUCLEOTIDE SEQUENCE [LARGE SCALE GENOMIC DNA]</scope>
</reference>
<proteinExistence type="predicted"/>
<sequence>MLKDYDIVTVGSLYEAGHSNRKISDITSIPLLAVRRWMGGGCTDGGFGLVGPPIRGALMGPIKLANGPYIFSGGRWMDRRGARGSILSCWQTSLCSPSIGLSSGTSYISGSVHGGWQLPHC</sequence>
<keyword evidence="2" id="KW-1185">Reference proteome</keyword>
<dbReference type="AlphaFoldDB" id="A0AAV2R3J5"/>
<organism evidence="1 2">
    <name type="scientific">Meganyctiphanes norvegica</name>
    <name type="common">Northern krill</name>
    <name type="synonym">Thysanopoda norvegica</name>
    <dbReference type="NCBI Taxonomy" id="48144"/>
    <lineage>
        <taxon>Eukaryota</taxon>
        <taxon>Metazoa</taxon>
        <taxon>Ecdysozoa</taxon>
        <taxon>Arthropoda</taxon>
        <taxon>Crustacea</taxon>
        <taxon>Multicrustacea</taxon>
        <taxon>Malacostraca</taxon>
        <taxon>Eumalacostraca</taxon>
        <taxon>Eucarida</taxon>
        <taxon>Euphausiacea</taxon>
        <taxon>Euphausiidae</taxon>
        <taxon>Meganyctiphanes</taxon>
    </lineage>
</organism>
<evidence type="ECO:0000313" key="2">
    <source>
        <dbReference type="Proteomes" id="UP001497623"/>
    </source>
</evidence>
<comment type="caution">
    <text evidence="1">The sequence shown here is derived from an EMBL/GenBank/DDBJ whole genome shotgun (WGS) entry which is preliminary data.</text>
</comment>
<gene>
    <name evidence="1" type="ORF">MNOR_LOCUS20394</name>
</gene>